<dbReference type="Pfam" id="PF00106">
    <property type="entry name" value="adh_short"/>
    <property type="match status" value="1"/>
</dbReference>
<keyword evidence="5" id="KW-0783">Tetrahydrobiopterin biosynthesis</keyword>
<dbReference type="AlphaFoldDB" id="A0A1Y2HII4"/>
<evidence type="ECO:0000313" key="9">
    <source>
        <dbReference type="EMBL" id="ORZ33794.1"/>
    </source>
</evidence>
<evidence type="ECO:0000256" key="5">
    <source>
        <dbReference type="ARBA" id="ARBA00023007"/>
    </source>
</evidence>
<sequence length="221" mass="22328">ALVYGGAGALGRAIVTHFQSKLPGWSVVSVDRAVNSDASLNITAPPGASWTDTRQLIASSLPKDTKHLDAIICVAGGWQGGSASSPDFLSSVETSLTQSVQTSAIAAALAAQYLRPHGGLLVLTGSHAALAPTPGMIGYGLAKAAVHHLVQSLGAPNSGMPEGAKAVAILPATLDTPANRAGMPKADFSSWTPVEEVAGKIGKWASGDEDIQSGSLVSLVT</sequence>
<dbReference type="CDD" id="cd05334">
    <property type="entry name" value="DHPR_SDR_c_like"/>
    <property type="match status" value="1"/>
</dbReference>
<dbReference type="GO" id="GO:0070402">
    <property type="term" value="F:NADPH binding"/>
    <property type="evidence" value="ECO:0007669"/>
    <property type="project" value="TreeGrafter"/>
</dbReference>
<dbReference type="PANTHER" id="PTHR15104">
    <property type="entry name" value="DIHYDROPTERIDINE REDUCTASE"/>
    <property type="match status" value="1"/>
</dbReference>
<evidence type="ECO:0000256" key="8">
    <source>
        <dbReference type="ARBA" id="ARBA00041348"/>
    </source>
</evidence>
<dbReference type="EMBL" id="MCFL01000033">
    <property type="protein sequence ID" value="ORZ33794.1"/>
    <property type="molecule type" value="Genomic_DNA"/>
</dbReference>
<comment type="similarity">
    <text evidence="1">Belongs to the short-chain dehydrogenases/reductases (SDR) family.</text>
</comment>
<dbReference type="InterPro" id="IPR036291">
    <property type="entry name" value="NAD(P)-bd_dom_sf"/>
</dbReference>
<keyword evidence="10" id="KW-1185">Reference proteome</keyword>
<feature type="non-terminal residue" evidence="9">
    <location>
        <position position="1"/>
    </location>
</feature>
<accession>A0A1Y2HII4</accession>
<organism evidence="9 10">
    <name type="scientific">Catenaria anguillulae PL171</name>
    <dbReference type="NCBI Taxonomy" id="765915"/>
    <lineage>
        <taxon>Eukaryota</taxon>
        <taxon>Fungi</taxon>
        <taxon>Fungi incertae sedis</taxon>
        <taxon>Blastocladiomycota</taxon>
        <taxon>Blastocladiomycetes</taxon>
        <taxon>Blastocladiales</taxon>
        <taxon>Catenariaceae</taxon>
        <taxon>Catenaria</taxon>
    </lineage>
</organism>
<reference evidence="9 10" key="1">
    <citation type="submission" date="2016-07" db="EMBL/GenBank/DDBJ databases">
        <title>Pervasive Adenine N6-methylation of Active Genes in Fungi.</title>
        <authorList>
            <consortium name="DOE Joint Genome Institute"/>
            <person name="Mondo S.J."/>
            <person name="Dannebaum R.O."/>
            <person name="Kuo R.C."/>
            <person name="Labutti K."/>
            <person name="Haridas S."/>
            <person name="Kuo A."/>
            <person name="Salamov A."/>
            <person name="Ahrendt S.R."/>
            <person name="Lipzen A."/>
            <person name="Sullivan W."/>
            <person name="Andreopoulos W.B."/>
            <person name="Clum A."/>
            <person name="Lindquist E."/>
            <person name="Daum C."/>
            <person name="Ramamoorthy G.K."/>
            <person name="Gryganskyi A."/>
            <person name="Culley D."/>
            <person name="Magnuson J.K."/>
            <person name="James T.Y."/>
            <person name="O'Malley M.A."/>
            <person name="Stajich J.E."/>
            <person name="Spatafora J.W."/>
            <person name="Visel A."/>
            <person name="Grigoriev I.V."/>
        </authorList>
    </citation>
    <scope>NUCLEOTIDE SEQUENCE [LARGE SCALE GENOMIC DNA]</scope>
    <source>
        <strain evidence="9 10">PL171</strain>
    </source>
</reference>
<dbReference type="PANTHER" id="PTHR15104:SF0">
    <property type="entry name" value="DIHYDROPTERIDINE REDUCTASE"/>
    <property type="match status" value="1"/>
</dbReference>
<comment type="caution">
    <text evidence="9">The sequence shown here is derived from an EMBL/GenBank/DDBJ whole genome shotgun (WGS) entry which is preliminary data.</text>
</comment>
<evidence type="ECO:0000313" key="10">
    <source>
        <dbReference type="Proteomes" id="UP000193411"/>
    </source>
</evidence>
<dbReference type="GO" id="GO:0004155">
    <property type="term" value="F:6,7-dihydropteridine reductase activity"/>
    <property type="evidence" value="ECO:0007669"/>
    <property type="project" value="UniProtKB-EC"/>
</dbReference>
<evidence type="ECO:0000256" key="6">
    <source>
        <dbReference type="ARBA" id="ARBA00039153"/>
    </source>
</evidence>
<dbReference type="Gene3D" id="3.40.50.720">
    <property type="entry name" value="NAD(P)-binding Rossmann-like Domain"/>
    <property type="match status" value="1"/>
</dbReference>
<evidence type="ECO:0000256" key="1">
    <source>
        <dbReference type="ARBA" id="ARBA00006484"/>
    </source>
</evidence>
<comment type="subunit">
    <text evidence="2">Homodimer.</text>
</comment>
<dbReference type="STRING" id="765915.A0A1Y2HII4"/>
<dbReference type="Proteomes" id="UP000193411">
    <property type="component" value="Unassembled WGS sequence"/>
</dbReference>
<evidence type="ECO:0000256" key="3">
    <source>
        <dbReference type="ARBA" id="ARBA00022857"/>
    </source>
</evidence>
<dbReference type="GO" id="GO:0006559">
    <property type="term" value="P:L-phenylalanine catabolic process"/>
    <property type="evidence" value="ECO:0007669"/>
    <property type="project" value="TreeGrafter"/>
</dbReference>
<dbReference type="InterPro" id="IPR002347">
    <property type="entry name" value="SDR_fam"/>
</dbReference>
<dbReference type="FunFam" id="3.40.50.720:FF:000157">
    <property type="entry name" value="Quinoid dihydropteridine reductase"/>
    <property type="match status" value="1"/>
</dbReference>
<keyword evidence="3" id="KW-0521">NADP</keyword>
<keyword evidence="4" id="KW-0560">Oxidoreductase</keyword>
<dbReference type="EC" id="1.5.1.34" evidence="6"/>
<feature type="non-terminal residue" evidence="9">
    <location>
        <position position="221"/>
    </location>
</feature>
<proteinExistence type="inferred from homology"/>
<dbReference type="GO" id="GO:0006729">
    <property type="term" value="P:tetrahydrobiopterin biosynthetic process"/>
    <property type="evidence" value="ECO:0007669"/>
    <property type="project" value="UniProtKB-KW"/>
</dbReference>
<dbReference type="SUPFAM" id="SSF51735">
    <property type="entry name" value="NAD(P)-binding Rossmann-fold domains"/>
    <property type="match status" value="1"/>
</dbReference>
<name>A0A1Y2HII4_9FUNG</name>
<dbReference type="GO" id="GO:0070404">
    <property type="term" value="F:NADH binding"/>
    <property type="evidence" value="ECO:0007669"/>
    <property type="project" value="TreeGrafter"/>
</dbReference>
<evidence type="ECO:0000256" key="7">
    <source>
        <dbReference type="ARBA" id="ARBA00039520"/>
    </source>
</evidence>
<evidence type="ECO:0000256" key="2">
    <source>
        <dbReference type="ARBA" id="ARBA00011738"/>
    </source>
</evidence>
<protein>
    <recommendedName>
        <fullName evidence="7">Dihydropteridine reductase</fullName>
        <ecNumber evidence="6">1.5.1.34</ecNumber>
    </recommendedName>
    <alternativeName>
        <fullName evidence="8">Quinoid dihydropteridine reductase</fullName>
    </alternativeName>
</protein>
<gene>
    <name evidence="9" type="ORF">BCR44DRAFT_99023</name>
</gene>
<dbReference type="OrthoDB" id="1204at2759"/>
<dbReference type="GO" id="GO:0005737">
    <property type="term" value="C:cytoplasm"/>
    <property type="evidence" value="ECO:0007669"/>
    <property type="project" value="TreeGrafter"/>
</dbReference>
<evidence type="ECO:0000256" key="4">
    <source>
        <dbReference type="ARBA" id="ARBA00023002"/>
    </source>
</evidence>